<evidence type="ECO:0000256" key="7">
    <source>
        <dbReference type="ARBA" id="ARBA00040944"/>
    </source>
</evidence>
<evidence type="ECO:0000256" key="9">
    <source>
        <dbReference type="ARBA" id="ARBA00048317"/>
    </source>
</evidence>
<evidence type="ECO:0000256" key="4">
    <source>
        <dbReference type="ARBA" id="ARBA00022729"/>
    </source>
</evidence>
<dbReference type="GO" id="GO:0005788">
    <property type="term" value="C:endoplasmic reticulum lumen"/>
    <property type="evidence" value="ECO:0007669"/>
    <property type="project" value="TreeGrafter"/>
</dbReference>
<evidence type="ECO:0000256" key="8">
    <source>
        <dbReference type="ARBA" id="ARBA00042574"/>
    </source>
</evidence>
<accession>A0A915CX26</accession>
<evidence type="ECO:0000256" key="3">
    <source>
        <dbReference type="ARBA" id="ARBA00022679"/>
    </source>
</evidence>
<keyword evidence="5" id="KW-0256">Endoplasmic reticulum</keyword>
<dbReference type="Pfam" id="PF04577">
    <property type="entry name" value="Glyco_transf_61"/>
    <property type="match status" value="1"/>
</dbReference>
<name>A0A915CX26_9BILA</name>
<comment type="catalytic activity">
    <reaction evidence="9">
        <text>L-seryl-[protein] + UDP-N-acetyl-alpha-D-glucosamine = 3-O-(N-acetyl-beta-D-glucosaminyl)-L-seryl-[protein] + UDP + H(+)</text>
        <dbReference type="Rhea" id="RHEA:48904"/>
        <dbReference type="Rhea" id="RHEA-COMP:9863"/>
        <dbReference type="Rhea" id="RHEA-COMP:12251"/>
        <dbReference type="ChEBI" id="CHEBI:15378"/>
        <dbReference type="ChEBI" id="CHEBI:29999"/>
        <dbReference type="ChEBI" id="CHEBI:57705"/>
        <dbReference type="ChEBI" id="CHEBI:58223"/>
        <dbReference type="ChEBI" id="CHEBI:90838"/>
        <dbReference type="EC" id="2.4.1.255"/>
    </reaction>
</comment>
<evidence type="ECO:0000256" key="5">
    <source>
        <dbReference type="ARBA" id="ARBA00022824"/>
    </source>
</evidence>
<keyword evidence="4" id="KW-0732">Signal</keyword>
<evidence type="ECO:0000256" key="2">
    <source>
        <dbReference type="ARBA" id="ARBA00022676"/>
    </source>
</evidence>
<evidence type="ECO:0000256" key="1">
    <source>
        <dbReference type="ARBA" id="ARBA00011970"/>
    </source>
</evidence>
<organism evidence="12 13">
    <name type="scientific">Ditylenchus dipsaci</name>
    <dbReference type="NCBI Taxonomy" id="166011"/>
    <lineage>
        <taxon>Eukaryota</taxon>
        <taxon>Metazoa</taxon>
        <taxon>Ecdysozoa</taxon>
        <taxon>Nematoda</taxon>
        <taxon>Chromadorea</taxon>
        <taxon>Rhabditida</taxon>
        <taxon>Tylenchina</taxon>
        <taxon>Tylenchomorpha</taxon>
        <taxon>Sphaerularioidea</taxon>
        <taxon>Anguinidae</taxon>
        <taxon>Anguininae</taxon>
        <taxon>Ditylenchus</taxon>
    </lineage>
</organism>
<comment type="catalytic activity">
    <reaction evidence="10">
        <text>L-threonyl-[protein] + UDP-N-acetyl-alpha-D-glucosamine = 3-O-(N-acetyl-beta-D-glucosaminyl)-L-threonyl-[protein] + UDP + H(+)</text>
        <dbReference type="Rhea" id="RHEA:48908"/>
        <dbReference type="Rhea" id="RHEA-COMP:11060"/>
        <dbReference type="Rhea" id="RHEA-COMP:12252"/>
        <dbReference type="ChEBI" id="CHEBI:15378"/>
        <dbReference type="ChEBI" id="CHEBI:30013"/>
        <dbReference type="ChEBI" id="CHEBI:57705"/>
        <dbReference type="ChEBI" id="CHEBI:58223"/>
        <dbReference type="ChEBI" id="CHEBI:90840"/>
        <dbReference type="EC" id="2.4.1.255"/>
    </reaction>
</comment>
<dbReference type="PANTHER" id="PTHR20961:SF148">
    <property type="entry name" value="EGF DOMAIN-SPECIFIC O-LINKED N-ACETYLGLUCOSAMINE TRANSFERASE"/>
    <property type="match status" value="1"/>
</dbReference>
<protein>
    <recommendedName>
        <fullName evidence="7">EGF domain-specific O-linked N-acetylglucosamine transferase</fullName>
        <ecNumber evidence="1">2.4.1.255</ecNumber>
    </recommendedName>
    <alternativeName>
        <fullName evidence="8">Extracellular O-linked N-acetylglucosamine transferase</fullName>
    </alternativeName>
</protein>
<sequence length="277" mass="32910">MYHHFCDFVNLFASQFLNSTNFGQDVEIFWWDTHHSGFVDSTFGVTWKAFSFHKPHELVNYDGKKVCFRNAMLPLLARQLFGLYYNMPWWMAVREAAFSMPSHTTFSNVLRHTLSQILNINELLQSLLRLKNVEAKIVNYERNGGLNFLEQLKATHNSDIFIGMHGSGLTHLLFLPDWAAVFEIYNCEDPNCYKDLARLRGVKYWTWANEDKVFPESIGLHPTMKTPHKKFTDYSFDVPEFLRIVQQMIEYVRRHPSFVERQRQLRRQFWRTAIRKN</sequence>
<feature type="domain" description="Glycosyltransferase 61 catalytic" evidence="11">
    <location>
        <begin position="30"/>
        <end position="181"/>
    </location>
</feature>
<dbReference type="WBParaSite" id="jg13162.2">
    <property type="protein sequence ID" value="jg13162.2"/>
    <property type="gene ID" value="jg13162"/>
</dbReference>
<keyword evidence="6" id="KW-0325">Glycoprotein</keyword>
<dbReference type="PANTHER" id="PTHR20961">
    <property type="entry name" value="GLYCOSYLTRANSFERASE"/>
    <property type="match status" value="1"/>
</dbReference>
<keyword evidence="2" id="KW-0328">Glycosyltransferase</keyword>
<dbReference type="GO" id="GO:0097363">
    <property type="term" value="F:protein O-acetylglucosaminyltransferase activity"/>
    <property type="evidence" value="ECO:0007669"/>
    <property type="project" value="UniProtKB-EC"/>
</dbReference>
<keyword evidence="12" id="KW-1185">Reference proteome</keyword>
<dbReference type="InterPro" id="IPR049625">
    <property type="entry name" value="Glyco_transf_61_cat"/>
</dbReference>
<dbReference type="AlphaFoldDB" id="A0A915CX26"/>
<proteinExistence type="predicted"/>
<dbReference type="Proteomes" id="UP000887574">
    <property type="component" value="Unplaced"/>
</dbReference>
<reference evidence="13" key="1">
    <citation type="submission" date="2022-11" db="UniProtKB">
        <authorList>
            <consortium name="WormBaseParasite"/>
        </authorList>
    </citation>
    <scope>IDENTIFICATION</scope>
</reference>
<keyword evidence="3" id="KW-0808">Transferase</keyword>
<evidence type="ECO:0000313" key="12">
    <source>
        <dbReference type="Proteomes" id="UP000887574"/>
    </source>
</evidence>
<evidence type="ECO:0000313" key="13">
    <source>
        <dbReference type="WBParaSite" id="jg13162.2"/>
    </source>
</evidence>
<dbReference type="InterPro" id="IPR007657">
    <property type="entry name" value="Glycosyltransferase_61"/>
</dbReference>
<evidence type="ECO:0000259" key="11">
    <source>
        <dbReference type="Pfam" id="PF04577"/>
    </source>
</evidence>
<dbReference type="EC" id="2.4.1.255" evidence="1"/>
<evidence type="ECO:0000256" key="10">
    <source>
        <dbReference type="ARBA" id="ARBA00049432"/>
    </source>
</evidence>
<evidence type="ECO:0000256" key="6">
    <source>
        <dbReference type="ARBA" id="ARBA00023180"/>
    </source>
</evidence>